<keyword evidence="2" id="KW-1185">Reference proteome</keyword>
<evidence type="ECO:0000313" key="1">
    <source>
        <dbReference type="EMBL" id="CAG8809641.1"/>
    </source>
</evidence>
<gene>
    <name evidence="1" type="ORF">RPERSI_LOCUS22906</name>
</gene>
<dbReference type="Proteomes" id="UP000789920">
    <property type="component" value="Unassembled WGS sequence"/>
</dbReference>
<name>A0ACA9RUG9_9GLOM</name>
<comment type="caution">
    <text evidence="1">The sequence shown here is derived from an EMBL/GenBank/DDBJ whole genome shotgun (WGS) entry which is preliminary data.</text>
</comment>
<sequence>EESFINSDYTINWNKLDGQLELLEYKAIPSKYKPLTKQEQDIYDKISVLTKENKQ</sequence>
<protein>
    <submittedName>
        <fullName evidence="1">22226_t:CDS:1</fullName>
    </submittedName>
</protein>
<feature type="non-terminal residue" evidence="1">
    <location>
        <position position="55"/>
    </location>
</feature>
<reference evidence="1" key="1">
    <citation type="submission" date="2021-06" db="EMBL/GenBank/DDBJ databases">
        <authorList>
            <person name="Kallberg Y."/>
            <person name="Tangrot J."/>
            <person name="Rosling A."/>
        </authorList>
    </citation>
    <scope>NUCLEOTIDE SEQUENCE</scope>
    <source>
        <strain evidence="1">MA461A</strain>
    </source>
</reference>
<feature type="non-terminal residue" evidence="1">
    <location>
        <position position="1"/>
    </location>
</feature>
<organism evidence="1 2">
    <name type="scientific">Racocetra persica</name>
    <dbReference type="NCBI Taxonomy" id="160502"/>
    <lineage>
        <taxon>Eukaryota</taxon>
        <taxon>Fungi</taxon>
        <taxon>Fungi incertae sedis</taxon>
        <taxon>Mucoromycota</taxon>
        <taxon>Glomeromycotina</taxon>
        <taxon>Glomeromycetes</taxon>
        <taxon>Diversisporales</taxon>
        <taxon>Gigasporaceae</taxon>
        <taxon>Racocetra</taxon>
    </lineage>
</organism>
<proteinExistence type="predicted"/>
<dbReference type="EMBL" id="CAJVQC010070344">
    <property type="protein sequence ID" value="CAG8809641.1"/>
    <property type="molecule type" value="Genomic_DNA"/>
</dbReference>
<accession>A0ACA9RUG9</accession>
<evidence type="ECO:0000313" key="2">
    <source>
        <dbReference type="Proteomes" id="UP000789920"/>
    </source>
</evidence>